<reference evidence="1 2" key="1">
    <citation type="journal article" date="2016" name="Nat. Commun.">
        <title>Thousands of microbial genomes shed light on interconnected biogeochemical processes in an aquifer system.</title>
        <authorList>
            <person name="Anantharaman K."/>
            <person name="Brown C.T."/>
            <person name="Hug L.A."/>
            <person name="Sharon I."/>
            <person name="Castelle C.J."/>
            <person name="Probst A.J."/>
            <person name="Thomas B.C."/>
            <person name="Singh A."/>
            <person name="Wilkins M.J."/>
            <person name="Karaoz U."/>
            <person name="Brodie E.L."/>
            <person name="Williams K.H."/>
            <person name="Hubbard S.S."/>
            <person name="Banfield J.F."/>
        </authorList>
    </citation>
    <scope>NUCLEOTIDE SEQUENCE [LARGE SCALE GENOMIC DNA]</scope>
    <source>
        <strain evidence="2">RIFCSPLOWO2_12_FULL_64_10</strain>
    </source>
</reference>
<dbReference type="EMBL" id="MFKF01000394">
    <property type="protein sequence ID" value="OGG44839.1"/>
    <property type="molecule type" value="Genomic_DNA"/>
</dbReference>
<name>A0A1F6C6U0_HANXR</name>
<protein>
    <recommendedName>
        <fullName evidence="3">Xylose isomerase-like TIM barrel domain-containing protein</fullName>
    </recommendedName>
</protein>
<evidence type="ECO:0000313" key="2">
    <source>
        <dbReference type="Proteomes" id="UP000178606"/>
    </source>
</evidence>
<gene>
    <name evidence="1" type="ORF">A3F84_00470</name>
</gene>
<dbReference type="InterPro" id="IPR036237">
    <property type="entry name" value="Xyl_isomerase-like_sf"/>
</dbReference>
<proteinExistence type="predicted"/>
<sequence>MLDLAFFTDEVARDDFDASVRQGVEAGANATELRGGLYGKKIQDISDEDAKRIAATLRRHGAKVGAIGSPFGKCDHTNPEEVAAHHRIFERMAALARLFGTPIIRGFAFWAPARRGERGPRPKIEDCLDEEASGNSGRPWIVYDLNDIC</sequence>
<comment type="caution">
    <text evidence="1">The sequence shown here is derived from an EMBL/GenBank/DDBJ whole genome shotgun (WGS) entry which is preliminary data.</text>
</comment>
<organism evidence="1 2">
    <name type="scientific">Handelsmanbacteria sp. (strain RIFCSPLOWO2_12_FULL_64_10)</name>
    <dbReference type="NCBI Taxonomy" id="1817868"/>
    <lineage>
        <taxon>Bacteria</taxon>
        <taxon>Candidatus Handelsmaniibacteriota</taxon>
    </lineage>
</organism>
<dbReference type="SUPFAM" id="SSF51658">
    <property type="entry name" value="Xylose isomerase-like"/>
    <property type="match status" value="1"/>
</dbReference>
<evidence type="ECO:0000313" key="1">
    <source>
        <dbReference type="EMBL" id="OGG44839.1"/>
    </source>
</evidence>
<dbReference type="Proteomes" id="UP000178606">
    <property type="component" value="Unassembled WGS sequence"/>
</dbReference>
<accession>A0A1F6C6U0</accession>
<dbReference type="AlphaFoldDB" id="A0A1F6C6U0"/>
<evidence type="ECO:0008006" key="3">
    <source>
        <dbReference type="Google" id="ProtNLM"/>
    </source>
</evidence>
<dbReference type="Gene3D" id="3.20.20.150">
    <property type="entry name" value="Divalent-metal-dependent TIM barrel enzymes"/>
    <property type="match status" value="1"/>
</dbReference>